<feature type="domain" description="Protein kinase" evidence="2">
    <location>
        <begin position="1"/>
        <end position="290"/>
    </location>
</feature>
<dbReference type="EMBL" id="CAJJDM010000001">
    <property type="protein sequence ID" value="CAD8043034.1"/>
    <property type="molecule type" value="Genomic_DNA"/>
</dbReference>
<dbReference type="PROSITE" id="PS50011">
    <property type="entry name" value="PROTEIN_KINASE_DOM"/>
    <property type="match status" value="1"/>
</dbReference>
<accession>A0A8S1JM05</accession>
<organism evidence="3 4">
    <name type="scientific">Paramecium primaurelia</name>
    <dbReference type="NCBI Taxonomy" id="5886"/>
    <lineage>
        <taxon>Eukaryota</taxon>
        <taxon>Sar</taxon>
        <taxon>Alveolata</taxon>
        <taxon>Ciliophora</taxon>
        <taxon>Intramacronucleata</taxon>
        <taxon>Oligohymenophorea</taxon>
        <taxon>Peniculida</taxon>
        <taxon>Parameciidae</taxon>
        <taxon>Paramecium</taxon>
    </lineage>
</organism>
<sequence length="492" mass="57888">MDLSQYNLIDENSDYIILQHNSNSLLYVYKEYEIPKFIGKKQILPNSQLIEILENRRQLDSSNLIQLTDYVITSRLCLLYEQYIKNFEEELSKRRNTNQYWSEEELYNTFQACLSSMKSFHDVNIQFLEQFGLSHTCISPNSIVFSQDSQVILADHFVVTQQFKRNYSHIPNNEEYGYWSPEIINEFQGWNQKYETIEADIWALGIVFLEAMTLKSGYDFYFIDDKNKLYIDYQLIQDNFEVVKEFYSQELITLVQIMLTIDPQQRTWENIIEQNIRIQDMQQQQMHPQIQPIPEESEEESIVQENIGCDKNKLLNMLESCLIKSKQLIKENESRKSKRNSQEKIISSQSTPPKEKEDVHSSLLMLLKGKYSRKNSIDSSGQILKEIPQNKQKQRRKSCQDIFEKIVLHNPIVQNENIMDPNDLSNLMQIYKTYRGEGKNKMMHGKGHLVFQNGAVLQGCFKDGKINGYGILLINGQLMVGHWENNILNQIM</sequence>
<protein>
    <recommendedName>
        <fullName evidence="2">Protein kinase domain-containing protein</fullName>
    </recommendedName>
</protein>
<dbReference type="OMA" id="INEFQGW"/>
<dbReference type="Proteomes" id="UP000688137">
    <property type="component" value="Unassembled WGS sequence"/>
</dbReference>
<evidence type="ECO:0000256" key="1">
    <source>
        <dbReference type="SAM" id="MobiDB-lite"/>
    </source>
</evidence>
<dbReference type="GO" id="GO:0004672">
    <property type="term" value="F:protein kinase activity"/>
    <property type="evidence" value="ECO:0007669"/>
    <property type="project" value="InterPro"/>
</dbReference>
<dbReference type="AlphaFoldDB" id="A0A8S1JM05"/>
<name>A0A8S1JM05_PARPR</name>
<dbReference type="PANTHER" id="PTHR44305">
    <property type="entry name" value="SI:DKEY-192D15.2-RELATED"/>
    <property type="match status" value="1"/>
</dbReference>
<dbReference type="InterPro" id="IPR053083">
    <property type="entry name" value="TF_kinase-domain_protein"/>
</dbReference>
<evidence type="ECO:0000313" key="3">
    <source>
        <dbReference type="EMBL" id="CAD8043034.1"/>
    </source>
</evidence>
<proteinExistence type="predicted"/>
<evidence type="ECO:0000313" key="4">
    <source>
        <dbReference type="Proteomes" id="UP000688137"/>
    </source>
</evidence>
<comment type="caution">
    <text evidence="3">The sequence shown here is derived from an EMBL/GenBank/DDBJ whole genome shotgun (WGS) entry which is preliminary data.</text>
</comment>
<reference evidence="3" key="1">
    <citation type="submission" date="2021-01" db="EMBL/GenBank/DDBJ databases">
        <authorList>
            <consortium name="Genoscope - CEA"/>
            <person name="William W."/>
        </authorList>
    </citation>
    <scope>NUCLEOTIDE SEQUENCE</scope>
</reference>
<feature type="compositionally biased region" description="Polar residues" evidence="1">
    <location>
        <begin position="343"/>
        <end position="352"/>
    </location>
</feature>
<feature type="region of interest" description="Disordered" evidence="1">
    <location>
        <begin position="332"/>
        <end position="359"/>
    </location>
</feature>
<dbReference type="InterPro" id="IPR000719">
    <property type="entry name" value="Prot_kinase_dom"/>
</dbReference>
<evidence type="ECO:0000259" key="2">
    <source>
        <dbReference type="PROSITE" id="PS50011"/>
    </source>
</evidence>
<dbReference type="GO" id="GO:0005524">
    <property type="term" value="F:ATP binding"/>
    <property type="evidence" value="ECO:0007669"/>
    <property type="project" value="InterPro"/>
</dbReference>
<gene>
    <name evidence="3" type="ORF">PPRIM_AZ9-3.1.T0040254</name>
</gene>
<keyword evidence="4" id="KW-1185">Reference proteome</keyword>
<dbReference type="PANTHER" id="PTHR44305:SF24">
    <property type="entry name" value="TYROSINE-PROTEIN KINASE C03B1.5-RELATED"/>
    <property type="match status" value="1"/>
</dbReference>
<dbReference type="Pfam" id="PF00069">
    <property type="entry name" value="Pkinase"/>
    <property type="match status" value="1"/>
</dbReference>
<dbReference type="SMART" id="SM00220">
    <property type="entry name" value="S_TKc"/>
    <property type="match status" value="1"/>
</dbReference>